<dbReference type="AlphaFoldDB" id="A0AA39V9L4"/>
<dbReference type="Proteomes" id="UP001168877">
    <property type="component" value="Unassembled WGS sequence"/>
</dbReference>
<reference evidence="1" key="2">
    <citation type="submission" date="2023-06" db="EMBL/GenBank/DDBJ databases">
        <authorList>
            <person name="Swenson N.G."/>
            <person name="Wegrzyn J.L."/>
            <person name="Mcevoy S.L."/>
        </authorList>
    </citation>
    <scope>NUCLEOTIDE SEQUENCE</scope>
    <source>
        <strain evidence="1">NS2018</strain>
        <tissue evidence="1">Leaf</tissue>
    </source>
</reference>
<proteinExistence type="predicted"/>
<evidence type="ECO:0000313" key="2">
    <source>
        <dbReference type="Proteomes" id="UP001168877"/>
    </source>
</evidence>
<keyword evidence="2" id="KW-1185">Reference proteome</keyword>
<sequence length="123" mass="13144">MKKRPTASLKETNAAEVVAKGAAEEVIVDDPAVHSKWGDEQGIYTLVIPSDPSIPTAIALEDVGRGTDAGDVSRNSGESLFIETWRPYAPSCSIPPTQAPSQAGEASGRALFQVLHLPLFWRT</sequence>
<protein>
    <submittedName>
        <fullName evidence="1">Uncharacterized protein</fullName>
    </submittedName>
</protein>
<gene>
    <name evidence="1" type="ORF">LWI29_019121</name>
</gene>
<evidence type="ECO:0000313" key="1">
    <source>
        <dbReference type="EMBL" id="KAK0571630.1"/>
    </source>
</evidence>
<dbReference type="EMBL" id="JAUESC010000388">
    <property type="protein sequence ID" value="KAK0571630.1"/>
    <property type="molecule type" value="Genomic_DNA"/>
</dbReference>
<name>A0AA39V9L4_ACESA</name>
<reference evidence="1" key="1">
    <citation type="journal article" date="2022" name="Plant J.">
        <title>Strategies of tolerance reflected in two North American maple genomes.</title>
        <authorList>
            <person name="McEvoy S.L."/>
            <person name="Sezen U.U."/>
            <person name="Trouern-Trend A."/>
            <person name="McMahon S.M."/>
            <person name="Schaberg P.G."/>
            <person name="Yang J."/>
            <person name="Wegrzyn J.L."/>
            <person name="Swenson N.G."/>
        </authorList>
    </citation>
    <scope>NUCLEOTIDE SEQUENCE</scope>
    <source>
        <strain evidence="1">NS2018</strain>
    </source>
</reference>
<comment type="caution">
    <text evidence="1">The sequence shown here is derived from an EMBL/GenBank/DDBJ whole genome shotgun (WGS) entry which is preliminary data.</text>
</comment>
<organism evidence="1 2">
    <name type="scientific">Acer saccharum</name>
    <name type="common">Sugar maple</name>
    <dbReference type="NCBI Taxonomy" id="4024"/>
    <lineage>
        <taxon>Eukaryota</taxon>
        <taxon>Viridiplantae</taxon>
        <taxon>Streptophyta</taxon>
        <taxon>Embryophyta</taxon>
        <taxon>Tracheophyta</taxon>
        <taxon>Spermatophyta</taxon>
        <taxon>Magnoliopsida</taxon>
        <taxon>eudicotyledons</taxon>
        <taxon>Gunneridae</taxon>
        <taxon>Pentapetalae</taxon>
        <taxon>rosids</taxon>
        <taxon>malvids</taxon>
        <taxon>Sapindales</taxon>
        <taxon>Sapindaceae</taxon>
        <taxon>Hippocastanoideae</taxon>
        <taxon>Acereae</taxon>
        <taxon>Acer</taxon>
    </lineage>
</organism>
<accession>A0AA39V9L4</accession>